<evidence type="ECO:0000256" key="1">
    <source>
        <dbReference type="SAM" id="Phobius"/>
    </source>
</evidence>
<reference evidence="2" key="1">
    <citation type="submission" date="2022-09" db="EMBL/GenBank/DDBJ databases">
        <title>Complete Genomes of Fervidibacillus albus and Fervidibacillus halotolerans isolated from tidal flat sediments.</title>
        <authorList>
            <person name="Kwon K.K."/>
            <person name="Yang S.-H."/>
            <person name="Park M.J."/>
            <person name="Oh H.-M."/>
        </authorList>
    </citation>
    <scope>NUCLEOTIDE SEQUENCE</scope>
    <source>
        <strain evidence="2">MEBiC13594</strain>
    </source>
</reference>
<keyword evidence="3" id="KW-1185">Reference proteome</keyword>
<keyword evidence="1" id="KW-0472">Membrane</keyword>
<protein>
    <submittedName>
        <fullName evidence="2">Uncharacterized protein</fullName>
    </submittedName>
</protein>
<proteinExistence type="predicted"/>
<organism evidence="2 3">
    <name type="scientific">Fervidibacillus halotolerans</name>
    <dbReference type="NCBI Taxonomy" id="2980027"/>
    <lineage>
        <taxon>Bacteria</taxon>
        <taxon>Bacillati</taxon>
        <taxon>Bacillota</taxon>
        <taxon>Bacilli</taxon>
        <taxon>Bacillales</taxon>
        <taxon>Bacillaceae</taxon>
        <taxon>Fervidibacillus</taxon>
    </lineage>
</organism>
<dbReference type="RefSeq" id="WP_275421674.1">
    <property type="nucleotide sequence ID" value="NZ_CP106877.1"/>
</dbReference>
<gene>
    <name evidence="2" type="ORF">OE105_05165</name>
</gene>
<evidence type="ECO:0000313" key="2">
    <source>
        <dbReference type="EMBL" id="WAA13501.1"/>
    </source>
</evidence>
<keyword evidence="1" id="KW-0812">Transmembrane</keyword>
<dbReference type="KEGG" id="fhl:OE105_05165"/>
<dbReference type="EMBL" id="CP106877">
    <property type="protein sequence ID" value="WAA13501.1"/>
    <property type="molecule type" value="Genomic_DNA"/>
</dbReference>
<dbReference type="AlphaFoldDB" id="A0A9E8RZ39"/>
<accession>A0A9E8RZ39</accession>
<sequence>MFNWFDALYQLIMLFSWLAPIAFILFAIIYGYRVLKRVEKRSEEKLQINRESVHLQRKQMEIIDQVDHQLITIEKVLKNLQ</sequence>
<feature type="transmembrane region" description="Helical" evidence="1">
    <location>
        <begin position="12"/>
        <end position="32"/>
    </location>
</feature>
<keyword evidence="1" id="KW-1133">Transmembrane helix</keyword>
<name>A0A9E8RZ39_9BACI</name>
<evidence type="ECO:0000313" key="3">
    <source>
        <dbReference type="Proteomes" id="UP001164726"/>
    </source>
</evidence>
<dbReference type="Proteomes" id="UP001164726">
    <property type="component" value="Chromosome"/>
</dbReference>